<accession>A0A7N2LUQ1</accession>
<name>A0A7N2LUQ1_QUELO</name>
<sequence>MRDKNLTRSGSATEFKKIENQDLYVDGAVFSKRKQVGIGVIIRDSASMVIAALSRRLALPLGALKIEAKAMEVGVQFAMDVGVRDVMLEGDSMCICNALQGMGEASSSVQNYCFFP</sequence>
<dbReference type="GO" id="GO:0004523">
    <property type="term" value="F:RNA-DNA hybrid ribonuclease activity"/>
    <property type="evidence" value="ECO:0007669"/>
    <property type="project" value="InterPro"/>
</dbReference>
<dbReference type="InParanoid" id="A0A7N2LUQ1"/>
<evidence type="ECO:0000259" key="1">
    <source>
        <dbReference type="Pfam" id="PF13456"/>
    </source>
</evidence>
<dbReference type="EnsemblPlants" id="QL05p081743:mrna">
    <property type="protein sequence ID" value="QL05p081743:mrna"/>
    <property type="gene ID" value="QL05p081743"/>
</dbReference>
<reference evidence="2" key="2">
    <citation type="submission" date="2021-01" db="UniProtKB">
        <authorList>
            <consortium name="EnsemblPlants"/>
        </authorList>
    </citation>
    <scope>IDENTIFICATION</scope>
</reference>
<evidence type="ECO:0000313" key="3">
    <source>
        <dbReference type="Proteomes" id="UP000594261"/>
    </source>
</evidence>
<dbReference type="SUPFAM" id="SSF53098">
    <property type="entry name" value="Ribonuclease H-like"/>
    <property type="match status" value="1"/>
</dbReference>
<dbReference type="Pfam" id="PF13456">
    <property type="entry name" value="RVT_3"/>
    <property type="match status" value="1"/>
</dbReference>
<dbReference type="AlphaFoldDB" id="A0A7N2LUQ1"/>
<protein>
    <recommendedName>
        <fullName evidence="1">RNase H type-1 domain-containing protein</fullName>
    </recommendedName>
</protein>
<evidence type="ECO:0000313" key="2">
    <source>
        <dbReference type="EnsemblPlants" id="QL05p081743:mrna"/>
    </source>
</evidence>
<dbReference type="PANTHER" id="PTHR47723:SF19">
    <property type="entry name" value="POLYNUCLEOTIDYL TRANSFERASE, RIBONUCLEASE H-LIKE SUPERFAMILY PROTEIN"/>
    <property type="match status" value="1"/>
</dbReference>
<proteinExistence type="predicted"/>
<dbReference type="Gene3D" id="3.30.420.10">
    <property type="entry name" value="Ribonuclease H-like superfamily/Ribonuclease H"/>
    <property type="match status" value="1"/>
</dbReference>
<keyword evidence="3" id="KW-1185">Reference proteome</keyword>
<dbReference type="InterPro" id="IPR036397">
    <property type="entry name" value="RNaseH_sf"/>
</dbReference>
<dbReference type="EMBL" id="LRBV02000005">
    <property type="status" value="NOT_ANNOTATED_CDS"/>
    <property type="molecule type" value="Genomic_DNA"/>
</dbReference>
<reference evidence="2 3" key="1">
    <citation type="journal article" date="2016" name="G3 (Bethesda)">
        <title>First Draft Assembly and Annotation of the Genome of a California Endemic Oak Quercus lobata Nee (Fagaceae).</title>
        <authorList>
            <person name="Sork V.L."/>
            <person name="Fitz-Gibbon S.T."/>
            <person name="Puiu D."/>
            <person name="Crepeau M."/>
            <person name="Gugger P.F."/>
            <person name="Sherman R."/>
            <person name="Stevens K."/>
            <person name="Langley C.H."/>
            <person name="Pellegrini M."/>
            <person name="Salzberg S.L."/>
        </authorList>
    </citation>
    <scope>NUCLEOTIDE SEQUENCE [LARGE SCALE GENOMIC DNA]</scope>
    <source>
        <strain evidence="2 3">cv. SW786</strain>
    </source>
</reference>
<dbReference type="Gramene" id="QL05p081743:mrna">
    <property type="protein sequence ID" value="QL05p081743:mrna"/>
    <property type="gene ID" value="QL05p081743"/>
</dbReference>
<organism evidence="2 3">
    <name type="scientific">Quercus lobata</name>
    <name type="common">Valley oak</name>
    <dbReference type="NCBI Taxonomy" id="97700"/>
    <lineage>
        <taxon>Eukaryota</taxon>
        <taxon>Viridiplantae</taxon>
        <taxon>Streptophyta</taxon>
        <taxon>Embryophyta</taxon>
        <taxon>Tracheophyta</taxon>
        <taxon>Spermatophyta</taxon>
        <taxon>Magnoliopsida</taxon>
        <taxon>eudicotyledons</taxon>
        <taxon>Gunneridae</taxon>
        <taxon>Pentapetalae</taxon>
        <taxon>rosids</taxon>
        <taxon>fabids</taxon>
        <taxon>Fagales</taxon>
        <taxon>Fagaceae</taxon>
        <taxon>Quercus</taxon>
    </lineage>
</organism>
<dbReference type="InterPro" id="IPR053151">
    <property type="entry name" value="RNase_H-like"/>
</dbReference>
<dbReference type="GO" id="GO:0003676">
    <property type="term" value="F:nucleic acid binding"/>
    <property type="evidence" value="ECO:0007669"/>
    <property type="project" value="InterPro"/>
</dbReference>
<feature type="domain" description="RNase H type-1" evidence="1">
    <location>
        <begin position="25"/>
        <end position="112"/>
    </location>
</feature>
<dbReference type="InterPro" id="IPR002156">
    <property type="entry name" value="RNaseH_domain"/>
</dbReference>
<dbReference type="InterPro" id="IPR012337">
    <property type="entry name" value="RNaseH-like_sf"/>
</dbReference>
<dbReference type="PANTHER" id="PTHR47723">
    <property type="entry name" value="OS05G0353850 PROTEIN"/>
    <property type="match status" value="1"/>
</dbReference>
<dbReference type="Proteomes" id="UP000594261">
    <property type="component" value="Chromosome 5"/>
</dbReference>